<feature type="domain" description="DOG1" evidence="2">
    <location>
        <begin position="64"/>
        <end position="290"/>
    </location>
</feature>
<dbReference type="PROSITE" id="PS51806">
    <property type="entry name" value="DOG1"/>
    <property type="match status" value="1"/>
</dbReference>
<accession>A0A1S3VGN3</accession>
<dbReference type="InterPro" id="IPR025422">
    <property type="entry name" value="TGA_domain"/>
</dbReference>
<evidence type="ECO:0000313" key="3">
    <source>
        <dbReference type="Proteomes" id="UP000087766"/>
    </source>
</evidence>
<dbReference type="GeneID" id="106775013"/>
<evidence type="ECO:0000313" key="4">
    <source>
        <dbReference type="RefSeq" id="XP_014517521.1"/>
    </source>
</evidence>
<protein>
    <submittedName>
        <fullName evidence="4">Protein DOG1-like 4</fullName>
    </submittedName>
</protein>
<evidence type="ECO:0000259" key="2">
    <source>
        <dbReference type="PROSITE" id="PS51806"/>
    </source>
</evidence>
<dbReference type="STRING" id="3916.A0A1S3VGN3"/>
<reference evidence="4" key="2">
    <citation type="submission" date="2025-08" db="UniProtKB">
        <authorList>
            <consortium name="RefSeq"/>
        </authorList>
    </citation>
    <scope>IDENTIFICATION</scope>
    <source>
        <tissue evidence="4">Leaf</tissue>
    </source>
</reference>
<keyword evidence="1" id="KW-0175">Coiled coil</keyword>
<dbReference type="PANTHER" id="PTHR46354">
    <property type="entry name" value="DOG1 DOMAIN-CONTAINING PROTEIN"/>
    <property type="match status" value="1"/>
</dbReference>
<dbReference type="RefSeq" id="XP_014517521.1">
    <property type="nucleotide sequence ID" value="XM_014662035.2"/>
</dbReference>
<proteinExistence type="predicted"/>
<feature type="coiled-coil region" evidence="1">
    <location>
        <begin position="171"/>
        <end position="207"/>
    </location>
</feature>
<dbReference type="AlphaFoldDB" id="A0A1S3VGN3"/>
<gene>
    <name evidence="4" type="primary">LOC106775013</name>
</gene>
<dbReference type="Proteomes" id="UP000087766">
    <property type="component" value="Chromosome 10"/>
</dbReference>
<dbReference type="OrthoDB" id="1895294at2759"/>
<reference evidence="3" key="1">
    <citation type="journal article" date="2014" name="Nat. Commun.">
        <title>Genome sequence of mungbean and insights into evolution within Vigna species.</title>
        <authorList>
            <person name="Kang Y.J."/>
            <person name="Kim S.K."/>
            <person name="Kim M.Y."/>
            <person name="Lestari P."/>
            <person name="Kim K.H."/>
            <person name="Ha B.K."/>
            <person name="Jun T.H."/>
            <person name="Hwang W.J."/>
            <person name="Lee T."/>
            <person name="Lee J."/>
            <person name="Shim S."/>
            <person name="Yoon M.Y."/>
            <person name="Jang Y.E."/>
            <person name="Han K.S."/>
            <person name="Taeprayoon P."/>
            <person name="Yoon N."/>
            <person name="Somta P."/>
            <person name="Tanya P."/>
            <person name="Kim K.S."/>
            <person name="Gwag J.G."/>
            <person name="Moon J.K."/>
            <person name="Lee Y.H."/>
            <person name="Park B.S."/>
            <person name="Bombarely A."/>
            <person name="Doyle J.J."/>
            <person name="Jackson S.A."/>
            <person name="Schafleitner R."/>
            <person name="Srinives P."/>
            <person name="Varshney R.K."/>
            <person name="Lee S.H."/>
        </authorList>
    </citation>
    <scope>NUCLEOTIDE SEQUENCE [LARGE SCALE GENOMIC DNA]</scope>
    <source>
        <strain evidence="3">cv. VC1973A</strain>
    </source>
</reference>
<name>A0A1S3VGN3_VIGRR</name>
<dbReference type="InterPro" id="IPR051886">
    <property type="entry name" value="Seed_Dev/Stress_Resp_Reg"/>
</dbReference>
<keyword evidence="3" id="KW-1185">Reference proteome</keyword>
<dbReference type="GO" id="GO:0006351">
    <property type="term" value="P:DNA-templated transcription"/>
    <property type="evidence" value="ECO:0007669"/>
    <property type="project" value="InterPro"/>
</dbReference>
<dbReference type="PANTHER" id="PTHR46354:SF2">
    <property type="entry name" value="PROTEIN DOG1-LIKE 4"/>
    <property type="match status" value="1"/>
</dbReference>
<organism evidence="3 4">
    <name type="scientific">Vigna radiata var. radiata</name>
    <name type="common">Mung bean</name>
    <name type="synonym">Phaseolus aureus</name>
    <dbReference type="NCBI Taxonomy" id="3916"/>
    <lineage>
        <taxon>Eukaryota</taxon>
        <taxon>Viridiplantae</taxon>
        <taxon>Streptophyta</taxon>
        <taxon>Embryophyta</taxon>
        <taxon>Tracheophyta</taxon>
        <taxon>Spermatophyta</taxon>
        <taxon>Magnoliopsida</taxon>
        <taxon>eudicotyledons</taxon>
        <taxon>Gunneridae</taxon>
        <taxon>Pentapetalae</taxon>
        <taxon>rosids</taxon>
        <taxon>fabids</taxon>
        <taxon>Fabales</taxon>
        <taxon>Fabaceae</taxon>
        <taxon>Papilionoideae</taxon>
        <taxon>50 kb inversion clade</taxon>
        <taxon>NPAAA clade</taxon>
        <taxon>indigoferoid/millettioid clade</taxon>
        <taxon>Phaseoleae</taxon>
        <taxon>Vigna</taxon>
    </lineage>
</organism>
<dbReference type="GO" id="GO:0043565">
    <property type="term" value="F:sequence-specific DNA binding"/>
    <property type="evidence" value="ECO:0007669"/>
    <property type="project" value="InterPro"/>
</dbReference>
<dbReference type="KEGG" id="vra:106775013"/>
<dbReference type="Pfam" id="PF14144">
    <property type="entry name" value="DOG1"/>
    <property type="match status" value="1"/>
</dbReference>
<evidence type="ECO:0000256" key="1">
    <source>
        <dbReference type="SAM" id="Coils"/>
    </source>
</evidence>
<sequence>MHPITPPHCYLACPPLLSPSGHLTPPLPPYKHPFSPPYIHTFTLSLFTSSLAHSLFFLMANPGVERFPEFYEKWTAKLEDILQKLMQVSNQRTEVVKTQQELQALVSTVTTHLKLYYTTKWAAAHGNVLIFFSPPWLNPLEHAQLWLSGWKPSTVFRQVENLKNRNVLVLTEEQNKKIEELKMRVKMEEEKVEREMERQQVAMADRKMVQLAKITGRASANGSAGAVAEVAVKEVVEGLEKVMKASDCVRLKTLKGVLDLLSPMQSVDFLAANITTQLRFKKWGTKKKDTAGPVLNVNQDK</sequence>